<evidence type="ECO:0000256" key="2">
    <source>
        <dbReference type="ARBA" id="ARBA00006236"/>
    </source>
</evidence>
<feature type="transmembrane region" description="Helical" evidence="8">
    <location>
        <begin position="212"/>
        <end position="231"/>
    </location>
</feature>
<evidence type="ECO:0000256" key="1">
    <source>
        <dbReference type="ARBA" id="ARBA00004651"/>
    </source>
</evidence>
<evidence type="ECO:0000256" key="6">
    <source>
        <dbReference type="ARBA" id="ARBA00022989"/>
    </source>
</evidence>
<dbReference type="AlphaFoldDB" id="A0A0W0WRX1"/>
<protein>
    <recommendedName>
        <fullName evidence="8">Bcr/CflA family efflux transporter</fullName>
    </recommendedName>
</protein>
<dbReference type="GO" id="GO:0005886">
    <property type="term" value="C:plasma membrane"/>
    <property type="evidence" value="ECO:0007669"/>
    <property type="project" value="UniProtKB-SubCell"/>
</dbReference>
<keyword evidence="11" id="KW-1185">Reference proteome</keyword>
<evidence type="ECO:0000313" key="11">
    <source>
        <dbReference type="Proteomes" id="UP000054725"/>
    </source>
</evidence>
<dbReference type="STRING" id="45070.Lnau_1953"/>
<gene>
    <name evidence="10" type="ORF">Lnau_1953</name>
</gene>
<dbReference type="NCBIfam" id="TIGR00710">
    <property type="entry name" value="efflux_Bcr_CflA"/>
    <property type="match status" value="1"/>
</dbReference>
<feature type="transmembrane region" description="Helical" evidence="8">
    <location>
        <begin position="243"/>
        <end position="265"/>
    </location>
</feature>
<evidence type="ECO:0000256" key="8">
    <source>
        <dbReference type="RuleBase" id="RU365088"/>
    </source>
</evidence>
<keyword evidence="4" id="KW-1003">Cell membrane</keyword>
<dbReference type="EMBL" id="LNYO01000017">
    <property type="protein sequence ID" value="KTD35063.1"/>
    <property type="molecule type" value="Genomic_DNA"/>
</dbReference>
<keyword evidence="8" id="KW-0997">Cell inner membrane</keyword>
<comment type="caution">
    <text evidence="10">The sequence shown here is derived from an EMBL/GenBank/DDBJ whole genome shotgun (WGS) entry which is preliminary data.</text>
</comment>
<feature type="transmembrane region" description="Helical" evidence="8">
    <location>
        <begin position="73"/>
        <end position="92"/>
    </location>
</feature>
<evidence type="ECO:0000256" key="7">
    <source>
        <dbReference type="ARBA" id="ARBA00023136"/>
    </source>
</evidence>
<feature type="transmembrane region" description="Helical" evidence="8">
    <location>
        <begin position="277"/>
        <end position="298"/>
    </location>
</feature>
<evidence type="ECO:0000256" key="4">
    <source>
        <dbReference type="ARBA" id="ARBA00022475"/>
    </source>
</evidence>
<keyword evidence="3 8" id="KW-0813">Transport</keyword>
<dbReference type="InterPro" id="IPR004812">
    <property type="entry name" value="Efflux_drug-R_Bcr/CmlA"/>
</dbReference>
<feature type="transmembrane region" description="Helical" evidence="8">
    <location>
        <begin position="304"/>
        <end position="329"/>
    </location>
</feature>
<dbReference type="PATRIC" id="fig|45070.6.peg.2055"/>
<feature type="transmembrane region" description="Helical" evidence="8">
    <location>
        <begin position="7"/>
        <end position="25"/>
    </location>
</feature>
<dbReference type="GO" id="GO:1990961">
    <property type="term" value="P:xenobiotic detoxification by transmembrane export across the plasma membrane"/>
    <property type="evidence" value="ECO:0007669"/>
    <property type="project" value="InterPro"/>
</dbReference>
<feature type="transmembrane region" description="Helical" evidence="8">
    <location>
        <begin position="98"/>
        <end position="119"/>
    </location>
</feature>
<dbReference type="Proteomes" id="UP000054725">
    <property type="component" value="Unassembled WGS sequence"/>
</dbReference>
<evidence type="ECO:0000256" key="5">
    <source>
        <dbReference type="ARBA" id="ARBA00022692"/>
    </source>
</evidence>
<dbReference type="SUPFAM" id="SSF103473">
    <property type="entry name" value="MFS general substrate transporter"/>
    <property type="match status" value="1"/>
</dbReference>
<dbReference type="InterPro" id="IPR011701">
    <property type="entry name" value="MFS"/>
</dbReference>
<accession>A0A0W0WRX1</accession>
<keyword evidence="7 8" id="KW-0472">Membrane</keyword>
<dbReference type="PROSITE" id="PS50850">
    <property type="entry name" value="MFS"/>
    <property type="match status" value="1"/>
</dbReference>
<feature type="transmembrane region" description="Helical" evidence="8">
    <location>
        <begin position="367"/>
        <end position="387"/>
    </location>
</feature>
<keyword evidence="5 8" id="KW-0812">Transmembrane</keyword>
<dbReference type="Gene3D" id="1.20.1720.10">
    <property type="entry name" value="Multidrug resistance protein D"/>
    <property type="match status" value="1"/>
</dbReference>
<feature type="domain" description="Major facilitator superfamily (MFS) profile" evidence="9">
    <location>
        <begin position="4"/>
        <end position="389"/>
    </location>
</feature>
<dbReference type="PANTHER" id="PTHR23502:SF132">
    <property type="entry name" value="POLYAMINE TRANSPORTER 2-RELATED"/>
    <property type="match status" value="1"/>
</dbReference>
<dbReference type="InterPro" id="IPR036259">
    <property type="entry name" value="MFS_trans_sf"/>
</dbReference>
<evidence type="ECO:0000256" key="3">
    <source>
        <dbReference type="ARBA" id="ARBA00022448"/>
    </source>
</evidence>
<feature type="transmembrane region" description="Helical" evidence="8">
    <location>
        <begin position="37"/>
        <end position="61"/>
    </location>
</feature>
<reference evidence="10 11" key="1">
    <citation type="submission" date="2015-11" db="EMBL/GenBank/DDBJ databases">
        <title>Genomic analysis of 38 Legionella species identifies large and diverse effector repertoires.</title>
        <authorList>
            <person name="Burstein D."/>
            <person name="Amaro F."/>
            <person name="Zusman T."/>
            <person name="Lifshitz Z."/>
            <person name="Cohen O."/>
            <person name="Gilbert J.A."/>
            <person name="Pupko T."/>
            <person name="Shuman H.A."/>
            <person name="Segal G."/>
        </authorList>
    </citation>
    <scope>NUCLEOTIDE SEQUENCE [LARGE SCALE GENOMIC DNA]</scope>
    <source>
        <strain evidence="10 11">ATCC 49506</strain>
    </source>
</reference>
<dbReference type="PANTHER" id="PTHR23502">
    <property type="entry name" value="MAJOR FACILITATOR SUPERFAMILY"/>
    <property type="match status" value="1"/>
</dbReference>
<feature type="transmembrane region" description="Helical" evidence="8">
    <location>
        <begin position="341"/>
        <end position="361"/>
    </location>
</feature>
<dbReference type="RefSeq" id="WP_065240285.1">
    <property type="nucleotide sequence ID" value="NZ_CAAAIF010000010.1"/>
</dbReference>
<dbReference type="InterPro" id="IPR020846">
    <property type="entry name" value="MFS_dom"/>
</dbReference>
<keyword evidence="6 8" id="KW-1133">Transmembrane helix</keyword>
<proteinExistence type="inferred from homology"/>
<feature type="transmembrane region" description="Helical" evidence="8">
    <location>
        <begin position="131"/>
        <end position="153"/>
    </location>
</feature>
<sequence length="389" mass="43571">MHNKTTSVFYLGALAAFSLLTFDLFQPSLPTITTYFHTWYAISQLTLSLYCFSFGLAQLIWGPLIDYYGRKKSLALSFWIFLLATLICIFSINIELLLLGRIIQGFSVCCANVVAFSSARDLEDENERTKLLSYLLTIIAISPIFAPLLGSIVHVQYGWRAVFVLMGLIGFLLLLLANYFLYESPYWVQQKGNSVSSSALDKYGEVVSHRRIWIGTIIITATFTCMLLMVLNAPYLMIEKMSFSPVVFSLLFAINGFVLIASNLAGIQLRKKYSIAWNFNLGSFLMIFGSVAMLYLFYLRGLTLFTLSLTFFISFGLNLVSPPALSYALTDYREDAGTATALINTIRTIVATVFAVLISILVLRNVAFLAVGFLICSALCWLFTLFCKD</sequence>
<comment type="subcellular location">
    <subcellularLocation>
        <location evidence="8">Cell inner membrane</location>
        <topology evidence="8">Multi-pass membrane protein</topology>
    </subcellularLocation>
    <subcellularLocation>
        <location evidence="1">Cell membrane</location>
        <topology evidence="1">Multi-pass membrane protein</topology>
    </subcellularLocation>
</comment>
<organism evidence="10 11">
    <name type="scientific">Legionella nautarum</name>
    <dbReference type="NCBI Taxonomy" id="45070"/>
    <lineage>
        <taxon>Bacteria</taxon>
        <taxon>Pseudomonadati</taxon>
        <taxon>Pseudomonadota</taxon>
        <taxon>Gammaproteobacteria</taxon>
        <taxon>Legionellales</taxon>
        <taxon>Legionellaceae</taxon>
        <taxon>Legionella</taxon>
    </lineage>
</organism>
<comment type="similarity">
    <text evidence="2 8">Belongs to the major facilitator superfamily. Bcr/CmlA family.</text>
</comment>
<name>A0A0W0WRX1_9GAMM</name>
<evidence type="ECO:0000313" key="10">
    <source>
        <dbReference type="EMBL" id="KTD35063.1"/>
    </source>
</evidence>
<dbReference type="OrthoDB" id="9814303at2"/>
<feature type="transmembrane region" description="Helical" evidence="8">
    <location>
        <begin position="159"/>
        <end position="181"/>
    </location>
</feature>
<dbReference type="Pfam" id="PF07690">
    <property type="entry name" value="MFS_1"/>
    <property type="match status" value="1"/>
</dbReference>
<dbReference type="GO" id="GO:0042910">
    <property type="term" value="F:xenobiotic transmembrane transporter activity"/>
    <property type="evidence" value="ECO:0007669"/>
    <property type="project" value="InterPro"/>
</dbReference>
<evidence type="ECO:0000259" key="9">
    <source>
        <dbReference type="PROSITE" id="PS50850"/>
    </source>
</evidence>